<dbReference type="EMBL" id="BMWS01000010">
    <property type="protein sequence ID" value="GGX16611.1"/>
    <property type="molecule type" value="Genomic_DNA"/>
</dbReference>
<evidence type="ECO:0000313" key="3">
    <source>
        <dbReference type="Proteomes" id="UP000601108"/>
    </source>
</evidence>
<reference evidence="2 3" key="1">
    <citation type="journal article" date="2014" name="Int. J. Syst. Evol. Microbiol.">
        <title>Complete genome sequence of Corynebacterium casei LMG S-19264T (=DSM 44701T), isolated from a smear-ripened cheese.</title>
        <authorList>
            <consortium name="US DOE Joint Genome Institute (JGI-PGF)"/>
            <person name="Walter F."/>
            <person name="Albersmeier A."/>
            <person name="Kalinowski J."/>
            <person name="Ruckert C."/>
        </authorList>
    </citation>
    <scope>NUCLEOTIDE SEQUENCE [LARGE SCALE GENOMIC DNA]</scope>
    <source>
        <strain evidence="2 3">KCTC 12285</strain>
    </source>
</reference>
<dbReference type="GO" id="GO:0006508">
    <property type="term" value="P:proteolysis"/>
    <property type="evidence" value="ECO:0007669"/>
    <property type="project" value="InterPro"/>
</dbReference>
<gene>
    <name evidence="2" type="ORF">GCM10007384_17620</name>
</gene>
<dbReference type="Pfam" id="PF04389">
    <property type="entry name" value="Peptidase_M28"/>
    <property type="match status" value="1"/>
</dbReference>
<dbReference type="GO" id="GO:0008235">
    <property type="term" value="F:metalloexopeptidase activity"/>
    <property type="evidence" value="ECO:0007669"/>
    <property type="project" value="InterPro"/>
</dbReference>
<keyword evidence="2" id="KW-0031">Aminopeptidase</keyword>
<protein>
    <submittedName>
        <fullName evidence="2">Aminopeptidase</fullName>
    </submittedName>
</protein>
<accession>A0A918JUF4</accession>
<evidence type="ECO:0000313" key="2">
    <source>
        <dbReference type="EMBL" id="GGX16611.1"/>
    </source>
</evidence>
<dbReference type="AlphaFoldDB" id="A0A918JUF4"/>
<keyword evidence="2" id="KW-0378">Hydrolase</keyword>
<dbReference type="Proteomes" id="UP000601108">
    <property type="component" value="Unassembled WGS sequence"/>
</dbReference>
<sequence length="323" mass="36334">MYKNIFIILISVLFINCKQAIIAQSQIDVAEKRNSEKIKASEIEDIINYLASDELGGRDTGSEGLKKAAQFIEEEFKKYDVAPYFKTYKDTFKAKGIETYNIVGFIKGTDAKLANEFIVLGAHFDHIGVGKEVNGDTIANGANDNAAGSSAVLSLAKQFAKLKNNKRSILFVLFGAEEKGLLGSEHLAKTLKEKNVDLYAMVNFEMIGVPLNQKTYKAYITGYDTSNMADKINNYAGSELVGYLPKAKEFQLFMRSDNYPFYKQFEVPCQTISTFDFTNYDYYHHVDDEASEMNFEFIAELVNDCIPVITKMANTIKKEIILN</sequence>
<dbReference type="Gene3D" id="3.40.630.10">
    <property type="entry name" value="Zn peptidases"/>
    <property type="match status" value="1"/>
</dbReference>
<dbReference type="PANTHER" id="PTHR12147">
    <property type="entry name" value="METALLOPEPTIDASE M28 FAMILY MEMBER"/>
    <property type="match status" value="1"/>
</dbReference>
<keyword evidence="3" id="KW-1185">Reference proteome</keyword>
<comment type="caution">
    <text evidence="2">The sequence shown here is derived from an EMBL/GenBank/DDBJ whole genome shotgun (WGS) entry which is preliminary data.</text>
</comment>
<dbReference type="InterPro" id="IPR007484">
    <property type="entry name" value="Peptidase_M28"/>
</dbReference>
<dbReference type="RefSeq" id="WP_027412036.1">
    <property type="nucleotide sequence ID" value="NZ_BMWS01000010.1"/>
</dbReference>
<dbReference type="InterPro" id="IPR045175">
    <property type="entry name" value="M28_fam"/>
</dbReference>
<organism evidence="2 3">
    <name type="scientific">Aquimarina muelleri</name>
    <dbReference type="NCBI Taxonomy" id="279356"/>
    <lineage>
        <taxon>Bacteria</taxon>
        <taxon>Pseudomonadati</taxon>
        <taxon>Bacteroidota</taxon>
        <taxon>Flavobacteriia</taxon>
        <taxon>Flavobacteriales</taxon>
        <taxon>Flavobacteriaceae</taxon>
        <taxon>Aquimarina</taxon>
    </lineage>
</organism>
<dbReference type="SUPFAM" id="SSF53187">
    <property type="entry name" value="Zn-dependent exopeptidases"/>
    <property type="match status" value="1"/>
</dbReference>
<dbReference type="GO" id="GO:0004177">
    <property type="term" value="F:aminopeptidase activity"/>
    <property type="evidence" value="ECO:0007669"/>
    <property type="project" value="UniProtKB-KW"/>
</dbReference>
<keyword evidence="2" id="KW-0645">Protease</keyword>
<proteinExistence type="predicted"/>
<name>A0A918JUF4_9FLAO</name>
<dbReference type="PANTHER" id="PTHR12147:SF26">
    <property type="entry name" value="PEPTIDASE M28 DOMAIN-CONTAINING PROTEIN"/>
    <property type="match status" value="1"/>
</dbReference>
<feature type="domain" description="Peptidase M28" evidence="1">
    <location>
        <begin position="101"/>
        <end position="297"/>
    </location>
</feature>
<evidence type="ECO:0000259" key="1">
    <source>
        <dbReference type="Pfam" id="PF04389"/>
    </source>
</evidence>